<reference evidence="1 2" key="1">
    <citation type="journal article" date="2013" name="PLoS Genet.">
        <title>The genome and development-dependent transcriptomes of Pyronema confluens: a window into fungal evolution.</title>
        <authorList>
            <person name="Traeger S."/>
            <person name="Altegoer F."/>
            <person name="Freitag M."/>
            <person name="Gabaldon T."/>
            <person name="Kempken F."/>
            <person name="Kumar A."/>
            <person name="Marcet-Houben M."/>
            <person name="Poggeler S."/>
            <person name="Stajich J.E."/>
            <person name="Nowrousian M."/>
        </authorList>
    </citation>
    <scope>NUCLEOTIDE SEQUENCE [LARGE SCALE GENOMIC DNA]</scope>
    <source>
        <strain evidence="2">CBS 100304</strain>
        <tissue evidence="1">Vegetative mycelium</tissue>
    </source>
</reference>
<accession>U4L926</accession>
<gene>
    <name evidence="1" type="ORF">PCON_09619</name>
</gene>
<dbReference type="AlphaFoldDB" id="U4L926"/>
<protein>
    <submittedName>
        <fullName evidence="1">Uncharacterized protein</fullName>
    </submittedName>
</protein>
<organism evidence="1 2">
    <name type="scientific">Pyronema omphalodes (strain CBS 100304)</name>
    <name type="common">Pyronema confluens</name>
    <dbReference type="NCBI Taxonomy" id="1076935"/>
    <lineage>
        <taxon>Eukaryota</taxon>
        <taxon>Fungi</taxon>
        <taxon>Dikarya</taxon>
        <taxon>Ascomycota</taxon>
        <taxon>Pezizomycotina</taxon>
        <taxon>Pezizomycetes</taxon>
        <taxon>Pezizales</taxon>
        <taxon>Pyronemataceae</taxon>
        <taxon>Pyronema</taxon>
    </lineage>
</organism>
<dbReference type="Proteomes" id="UP000018144">
    <property type="component" value="Unassembled WGS sequence"/>
</dbReference>
<dbReference type="EMBL" id="HF935502">
    <property type="protein sequence ID" value="CCX10026.1"/>
    <property type="molecule type" value="Genomic_DNA"/>
</dbReference>
<evidence type="ECO:0000313" key="2">
    <source>
        <dbReference type="Proteomes" id="UP000018144"/>
    </source>
</evidence>
<sequence>MAGLNFGLLTTLDMGRFMLTTSYGSEGGRRDTTD</sequence>
<keyword evidence="2" id="KW-1185">Reference proteome</keyword>
<evidence type="ECO:0000313" key="1">
    <source>
        <dbReference type="EMBL" id="CCX10026.1"/>
    </source>
</evidence>
<name>U4L926_PYROM</name>
<proteinExistence type="predicted"/>